<evidence type="ECO:0000313" key="1">
    <source>
        <dbReference type="EMBL" id="DAE24199.1"/>
    </source>
</evidence>
<name>A0A8S5QY68_9CAUD</name>
<protein>
    <submittedName>
        <fullName evidence="1">Uncharacterized protein</fullName>
    </submittedName>
</protein>
<dbReference type="EMBL" id="BK015770">
    <property type="protein sequence ID" value="DAE24199.1"/>
    <property type="molecule type" value="Genomic_DNA"/>
</dbReference>
<proteinExistence type="predicted"/>
<accession>A0A8S5QY68</accession>
<sequence>MTVKKYIITFDGFLPVVWCKSGELKTRRPT</sequence>
<organism evidence="1">
    <name type="scientific">Caudovirales sp. ctNZz8</name>
    <dbReference type="NCBI Taxonomy" id="2826772"/>
    <lineage>
        <taxon>Viruses</taxon>
        <taxon>Duplodnaviria</taxon>
        <taxon>Heunggongvirae</taxon>
        <taxon>Uroviricota</taxon>
        <taxon>Caudoviricetes</taxon>
    </lineage>
</organism>
<reference evidence="1" key="1">
    <citation type="journal article" date="2021" name="Proc. Natl. Acad. Sci. U.S.A.">
        <title>A Catalog of Tens of Thousands of Viruses from Human Metagenomes Reveals Hidden Associations with Chronic Diseases.</title>
        <authorList>
            <person name="Tisza M.J."/>
            <person name="Buck C.B."/>
        </authorList>
    </citation>
    <scope>NUCLEOTIDE SEQUENCE</scope>
    <source>
        <strain evidence="1">CtNZz8</strain>
    </source>
</reference>